<dbReference type="EMBL" id="PYWW01000014">
    <property type="protein sequence ID" value="PTC30968.1"/>
    <property type="molecule type" value="Genomic_DNA"/>
</dbReference>
<protein>
    <submittedName>
        <fullName evidence="2">Uncharacterized protein</fullName>
    </submittedName>
</protein>
<feature type="region of interest" description="Disordered" evidence="1">
    <location>
        <begin position="31"/>
        <end position="50"/>
    </location>
</feature>
<dbReference type="Proteomes" id="UP000240571">
    <property type="component" value="Unassembled WGS sequence"/>
</dbReference>
<dbReference type="AlphaFoldDB" id="A0A2T4G5N9"/>
<evidence type="ECO:0000313" key="2">
    <source>
        <dbReference type="EMBL" id="PTC30968.1"/>
    </source>
</evidence>
<comment type="caution">
    <text evidence="2">The sequence shown here is derived from an EMBL/GenBank/DDBJ whole genome shotgun (WGS) entry which is preliminary data.</text>
</comment>
<gene>
    <name evidence="2" type="ORF">C9382_07725</name>
</gene>
<proteinExistence type="predicted"/>
<name>A0A2T4G5N9_9PSED</name>
<evidence type="ECO:0000256" key="1">
    <source>
        <dbReference type="SAM" id="MobiDB-lite"/>
    </source>
</evidence>
<organism evidence="2 3">
    <name type="scientific">Pseudomonas aylmerensis</name>
    <dbReference type="NCBI Taxonomy" id="1869229"/>
    <lineage>
        <taxon>Bacteria</taxon>
        <taxon>Pseudomonadati</taxon>
        <taxon>Pseudomonadota</taxon>
        <taxon>Gammaproteobacteria</taxon>
        <taxon>Pseudomonadales</taxon>
        <taxon>Pseudomonadaceae</taxon>
        <taxon>Pseudomonas</taxon>
    </lineage>
</organism>
<evidence type="ECO:0000313" key="3">
    <source>
        <dbReference type="Proteomes" id="UP000240571"/>
    </source>
</evidence>
<sequence length="78" mass="8744">MRFIRTMKRNTGTREKMWAGHTAPFFCLQESESRHPETQKGPQGAFLEGGDAISVRGPQSYLSCHPTLPHPASGLYVR</sequence>
<accession>A0A2T4G5N9</accession>
<reference evidence="2 3" key="1">
    <citation type="submission" date="2018-03" db="EMBL/GenBank/DDBJ databases">
        <title>Diversity of bacteria associated with corn roots inoculated with woodland soils in Canada, and Description of Pseudomonas aylmerense sp. nov.</title>
        <authorList>
            <person name="Tambong J.T."/>
            <person name="Xu R."/>
            <person name="Tchagang C."/>
        </authorList>
    </citation>
    <scope>NUCLEOTIDE SEQUENCE [LARGE SCALE GENOMIC DNA]</scope>
    <source>
        <strain evidence="2 3">S1E44</strain>
    </source>
</reference>